<organism evidence="2 3">
    <name type="scientific">Candidatus Nealsonbacteria bacterium CG23_combo_of_CG06-09_8_20_14_all_40_13</name>
    <dbReference type="NCBI Taxonomy" id="1974724"/>
    <lineage>
        <taxon>Bacteria</taxon>
        <taxon>Candidatus Nealsoniibacteriota</taxon>
    </lineage>
</organism>
<dbReference type="InterPro" id="IPR007445">
    <property type="entry name" value="PilO"/>
</dbReference>
<evidence type="ECO:0000313" key="3">
    <source>
        <dbReference type="Proteomes" id="UP000231567"/>
    </source>
</evidence>
<dbReference type="InterPro" id="IPR014717">
    <property type="entry name" value="Transl_elong_EF1B/ribsomal_bS6"/>
</dbReference>
<dbReference type="Proteomes" id="UP000231567">
    <property type="component" value="Unassembled WGS sequence"/>
</dbReference>
<evidence type="ECO:0008006" key="4">
    <source>
        <dbReference type="Google" id="ProtNLM"/>
    </source>
</evidence>
<dbReference type="GO" id="GO:0043107">
    <property type="term" value="P:type IV pilus-dependent motility"/>
    <property type="evidence" value="ECO:0007669"/>
    <property type="project" value="InterPro"/>
</dbReference>
<feature type="region of interest" description="Disordered" evidence="1">
    <location>
        <begin position="181"/>
        <end position="212"/>
    </location>
</feature>
<evidence type="ECO:0000256" key="1">
    <source>
        <dbReference type="SAM" id="MobiDB-lite"/>
    </source>
</evidence>
<dbReference type="AlphaFoldDB" id="A0A2G9YRQ5"/>
<protein>
    <recommendedName>
        <fullName evidence="4">Pilus assembly protein PilO</fullName>
    </recommendedName>
</protein>
<gene>
    <name evidence="2" type="ORF">COX39_00300</name>
</gene>
<dbReference type="Pfam" id="PF04350">
    <property type="entry name" value="PilO"/>
    <property type="match status" value="1"/>
</dbReference>
<reference evidence="2 3" key="1">
    <citation type="submission" date="2017-09" db="EMBL/GenBank/DDBJ databases">
        <title>Depth-based differentiation of microbial function through sediment-hosted aquifers and enrichment of novel symbionts in the deep terrestrial subsurface.</title>
        <authorList>
            <person name="Probst A.J."/>
            <person name="Ladd B."/>
            <person name="Jarett J.K."/>
            <person name="Geller-Mcgrath D.E."/>
            <person name="Sieber C.M."/>
            <person name="Emerson J.B."/>
            <person name="Anantharaman K."/>
            <person name="Thomas B.C."/>
            <person name="Malmstrom R."/>
            <person name="Stieglmeier M."/>
            <person name="Klingl A."/>
            <person name="Woyke T."/>
            <person name="Ryan C.M."/>
            <person name="Banfield J.F."/>
        </authorList>
    </citation>
    <scope>NUCLEOTIDE SEQUENCE [LARGE SCALE GENOMIC DNA]</scope>
    <source>
        <strain evidence="2">CG23_combo_of_CG06-09_8_20_14_all_40_13</strain>
    </source>
</reference>
<dbReference type="EMBL" id="PCRM01000006">
    <property type="protein sequence ID" value="PIP21920.1"/>
    <property type="molecule type" value="Genomic_DNA"/>
</dbReference>
<proteinExistence type="predicted"/>
<comment type="caution">
    <text evidence="2">The sequence shown here is derived from an EMBL/GenBank/DDBJ whole genome shotgun (WGS) entry which is preliminary data.</text>
</comment>
<name>A0A2G9YRQ5_9BACT</name>
<accession>A0A2G9YRQ5</accession>
<dbReference type="GO" id="GO:0043683">
    <property type="term" value="P:type IV pilus assembly"/>
    <property type="evidence" value="ECO:0007669"/>
    <property type="project" value="InterPro"/>
</dbReference>
<sequence>MKSMKNESILILICLALIILVGWLFDKPRLAALKSQNTDIVAKQQEVTDTQKKIDDLKTVAGQMKAADAQIQLLNLAYPSDAGIPEILVSVEAMVGRAGLTVVSIAPSAGESSSGGTAESGQVPVNIIASGSFSNLLSFTQILEKNLRPIKIKSISISAQAADSASSSASFSIALLYQPASQASSSSAQTNASATEEGAASGTTAPTPQATP</sequence>
<evidence type="ECO:0000313" key="2">
    <source>
        <dbReference type="EMBL" id="PIP21920.1"/>
    </source>
</evidence>
<dbReference type="Gene3D" id="3.30.70.60">
    <property type="match status" value="1"/>
</dbReference>